<keyword evidence="2" id="KW-0472">Membrane</keyword>
<dbReference type="GO" id="GO:0016757">
    <property type="term" value="F:glycosyltransferase activity"/>
    <property type="evidence" value="ECO:0007669"/>
    <property type="project" value="InterPro"/>
</dbReference>
<evidence type="ECO:0000256" key="2">
    <source>
        <dbReference type="SAM" id="Phobius"/>
    </source>
</evidence>
<protein>
    <submittedName>
        <fullName evidence="5">Glycosyltransferase involved in cell wall bisynthesis</fullName>
    </submittedName>
</protein>
<dbReference type="EMBL" id="FOYS01000006">
    <property type="protein sequence ID" value="SFR66901.1"/>
    <property type="molecule type" value="Genomic_DNA"/>
</dbReference>
<dbReference type="InterPro" id="IPR001296">
    <property type="entry name" value="Glyco_trans_1"/>
</dbReference>
<dbReference type="STRING" id="555875.SAMN04488124_3298"/>
<accession>A0A1I6IJP0</accession>
<dbReference type="Gene3D" id="3.40.50.2000">
    <property type="entry name" value="Glycogen Phosphorylase B"/>
    <property type="match status" value="2"/>
</dbReference>
<feature type="domain" description="Glycosyltransferase subfamily 4-like N-terminal" evidence="4">
    <location>
        <begin position="28"/>
        <end position="208"/>
    </location>
</feature>
<evidence type="ECO:0000259" key="3">
    <source>
        <dbReference type="Pfam" id="PF00534"/>
    </source>
</evidence>
<dbReference type="OrthoDB" id="132546at2157"/>
<reference evidence="6" key="1">
    <citation type="submission" date="2016-10" db="EMBL/GenBank/DDBJ databases">
        <authorList>
            <person name="Varghese N."/>
            <person name="Submissions S."/>
        </authorList>
    </citation>
    <scope>NUCLEOTIDE SEQUENCE [LARGE SCALE GENOMIC DNA]</scope>
    <source>
        <strain evidence="6">CGMCC 1.8711</strain>
    </source>
</reference>
<name>A0A1I6IJP0_9EURY</name>
<feature type="transmembrane region" description="Helical" evidence="2">
    <location>
        <begin position="87"/>
        <end position="104"/>
    </location>
</feature>
<dbReference type="PANTHER" id="PTHR46401:SF2">
    <property type="entry name" value="GLYCOSYLTRANSFERASE WBBK-RELATED"/>
    <property type="match status" value="1"/>
</dbReference>
<dbReference type="Proteomes" id="UP000243250">
    <property type="component" value="Unassembled WGS sequence"/>
</dbReference>
<evidence type="ECO:0000259" key="4">
    <source>
        <dbReference type="Pfam" id="PF13579"/>
    </source>
</evidence>
<keyword evidence="6" id="KW-1185">Reference proteome</keyword>
<keyword evidence="2" id="KW-0812">Transmembrane</keyword>
<evidence type="ECO:0000313" key="6">
    <source>
        <dbReference type="Proteomes" id="UP000243250"/>
    </source>
</evidence>
<dbReference type="SUPFAM" id="SSF53756">
    <property type="entry name" value="UDP-Glycosyltransferase/glycogen phosphorylase"/>
    <property type="match status" value="1"/>
</dbReference>
<dbReference type="PANTHER" id="PTHR46401">
    <property type="entry name" value="GLYCOSYLTRANSFERASE WBBK-RELATED"/>
    <property type="match status" value="1"/>
</dbReference>
<dbReference type="RefSeq" id="WP_089882950.1">
    <property type="nucleotide sequence ID" value="NZ_FOYS01000006.1"/>
</dbReference>
<proteinExistence type="predicted"/>
<evidence type="ECO:0000256" key="1">
    <source>
        <dbReference type="ARBA" id="ARBA00022679"/>
    </source>
</evidence>
<evidence type="ECO:0000313" key="5">
    <source>
        <dbReference type="EMBL" id="SFR66901.1"/>
    </source>
</evidence>
<keyword evidence="1 5" id="KW-0808">Transferase</keyword>
<dbReference type="Pfam" id="PF00534">
    <property type="entry name" value="Glycos_transf_1"/>
    <property type="match status" value="1"/>
</dbReference>
<dbReference type="Pfam" id="PF13579">
    <property type="entry name" value="Glyco_trans_4_4"/>
    <property type="match status" value="1"/>
</dbReference>
<feature type="domain" description="Glycosyl transferase family 1" evidence="3">
    <location>
        <begin position="231"/>
        <end position="393"/>
    </location>
</feature>
<dbReference type="InterPro" id="IPR028098">
    <property type="entry name" value="Glyco_trans_4-like_N"/>
</dbReference>
<dbReference type="AlphaFoldDB" id="A0A1I6IJP0"/>
<organism evidence="5 6">
    <name type="scientific">Halogeometricum limi</name>
    <dbReference type="NCBI Taxonomy" id="555875"/>
    <lineage>
        <taxon>Archaea</taxon>
        <taxon>Methanobacteriati</taxon>
        <taxon>Methanobacteriota</taxon>
        <taxon>Stenosarchaea group</taxon>
        <taxon>Halobacteria</taxon>
        <taxon>Halobacteriales</taxon>
        <taxon>Haloferacaceae</taxon>
        <taxon>Halogeometricum</taxon>
    </lineage>
</organism>
<sequence>MSDTNADKEFALVTEYFHPDTASTGQLMTELAVGLEDRGLDMTVYTSQPNYHSGSNDRQPRTSVHDGVLVKRIRAPQFRQSSLPRRLFNWAVFTVWMSVALLVSRPRRERELVFVSNPPMLPVAMWAVAKLRGWEYTYVVYDLYPDQPVELGYLSEDDLVTRLWSRLHQYALHDAAHVVVLGPVMRERVIRRAGPGFDPEKVEIIHNWEDETFIEPREKADNWFSDEHGLVEPFTVFYSGNIAHFHDLETVVEAAAELEDEEVQFLIIGEGDNKRNIVELAERLGVKDETVKFLPYQDWDDLPYSLTCGDVSIVAVREGFEGVCVSSKLYTSMAAGTPVLCIAQPDDDESRIVREADAGITVAQGDVQGVVEAVRRWRDDPELVEIQGRNAREAFEQNFTATRSIDAYYEVLSGTAPEPVSREYLLRN</sequence>
<keyword evidence="2" id="KW-1133">Transmembrane helix</keyword>
<gene>
    <name evidence="5" type="ORF">SAMN04488124_3298</name>
</gene>
<dbReference type="CDD" id="cd03794">
    <property type="entry name" value="GT4_WbuB-like"/>
    <property type="match status" value="1"/>
</dbReference>